<organism evidence="1 2">
    <name type="scientific">Pseudomonas indica</name>
    <dbReference type="NCBI Taxonomy" id="137658"/>
    <lineage>
        <taxon>Bacteria</taxon>
        <taxon>Pseudomonadati</taxon>
        <taxon>Pseudomonadota</taxon>
        <taxon>Gammaproteobacteria</taxon>
        <taxon>Pseudomonadales</taxon>
        <taxon>Pseudomonadaceae</taxon>
        <taxon>Pseudomonas</taxon>
    </lineage>
</organism>
<gene>
    <name evidence="1" type="ORF">SAMN05216186_1085</name>
</gene>
<evidence type="ECO:0000313" key="2">
    <source>
        <dbReference type="Proteomes" id="UP000198706"/>
    </source>
</evidence>
<dbReference type="AlphaFoldDB" id="A0A1G9CM15"/>
<accession>A0A1G9CM15</accession>
<dbReference type="STRING" id="137658.SAMN05216186_1085"/>
<dbReference type="Proteomes" id="UP000198706">
    <property type="component" value="Unassembled WGS sequence"/>
</dbReference>
<sequence>MHTTLSSSALTAQLHTHIDESHHNRHTEGAQSPGEAMRTLVIQWTHNSRSREALFGTSPSVGRLDIRAEESDSDEIREAHDVLPGHQRTKVLERLQSLVREHLQLNPDDADFGEHGAIVLDLDEAVHGAYSAAAYGKKGVEKGASEVLEAFKEEAHEIREEPFSFMRHEVQPENLVDIGIASALTVLVTPLALKALFAGIHEIGEANEKAAELKGKQHDKQENLDKLSLGLQAVRQHPELRGLQPLVEGEIALGRQEAHDLRQAQTQNTLAKAIGFSSALSGGAIVASTATKLGGQVGLASAAGGVGKVSAFVAGSAPAATAATVLGTAATLALAPAAAVGAISLGAAFTIKSHKKHKALLARSQPTRKHLKAMAEKPGLGDAASVRKYQQFLETKITQRERFFKEFERSNKLFLGASSLYGAGALGKAALVGASLAGVGLLSNPVTAAATVAAGAVGGVGMALTSHQFLTGHGKQHRYDEYLTTDMPVLDRHLLASADLLAGPEQGMKLRSAFFGLIEQRDHERQDLLVEIANDTNRVFGKQLHSTDAGFVSPKDRLKARLRGQSADAPPHSNRHASMSQRFKANALGAGAFFQAVGHGDLKRALRQAKDTRMANVDKLSSRKIQEWLTAPQHQARQIAFMQADLERLQAYLEAKLEVHAGIRQQADGPIDEPGHKTLAELFAEEDRQDYIDKLAKGDGRTPAAPSPLADQAHALADFLGQLDQSQERIALMHAQTRQVLHDLEQLQNGEGSSSDVSPQDRLALCRERYLALQTGKLYDSERNEASTDLAANTRAFAKYMLHEAGADYRHLRGILVETEMQATMARTLYERGSAQAAGGAA</sequence>
<keyword evidence="2" id="KW-1185">Reference proteome</keyword>
<protein>
    <submittedName>
        <fullName evidence="1">Uncharacterized protein</fullName>
    </submittedName>
</protein>
<reference evidence="1 2" key="1">
    <citation type="submission" date="2016-10" db="EMBL/GenBank/DDBJ databases">
        <authorList>
            <person name="de Groot N.N."/>
        </authorList>
    </citation>
    <scope>NUCLEOTIDE SEQUENCE [LARGE SCALE GENOMIC DNA]</scope>
    <source>
        <strain evidence="1 2">JCM 21544</strain>
    </source>
</reference>
<evidence type="ECO:0000313" key="1">
    <source>
        <dbReference type="EMBL" id="SDK52751.1"/>
    </source>
</evidence>
<dbReference type="EMBL" id="FNFD01000008">
    <property type="protein sequence ID" value="SDK52751.1"/>
    <property type="molecule type" value="Genomic_DNA"/>
</dbReference>
<dbReference type="RefSeq" id="WP_084336313.1">
    <property type="nucleotide sequence ID" value="NZ_FNFD01000008.1"/>
</dbReference>
<name>A0A1G9CM15_9PSED</name>
<proteinExistence type="predicted"/>